<evidence type="ECO:0000313" key="2">
    <source>
        <dbReference type="Proteomes" id="UP001562425"/>
    </source>
</evidence>
<dbReference type="AlphaFoldDB" id="A0ABD1D988"/>
<accession>A0ABD1D988</accession>
<protein>
    <submittedName>
        <fullName evidence="1">Uncharacterized protein</fullName>
    </submittedName>
</protein>
<dbReference type="Proteomes" id="UP001562425">
    <property type="component" value="Unassembled WGS sequence"/>
</dbReference>
<proteinExistence type="predicted"/>
<dbReference type="EMBL" id="JBEHCU010006800">
    <property type="protein sequence ID" value="KAL1396206.1"/>
    <property type="molecule type" value="Genomic_DNA"/>
</dbReference>
<name>A0ABD1D988_CULPP</name>
<sequence>MPTRSRMDAHNIIKCPQNLLKNLHRIIDPDNEAKRAGRLPGPPGDRSTLVCPLFALAFCNDGHVTTTCPVPPPLLR</sequence>
<comment type="caution">
    <text evidence="1">The sequence shown here is derived from an EMBL/GenBank/DDBJ whole genome shotgun (WGS) entry which is preliminary data.</text>
</comment>
<gene>
    <name evidence="1" type="ORF">pipiens_010685</name>
</gene>
<keyword evidence="2" id="KW-1185">Reference proteome</keyword>
<evidence type="ECO:0000313" key="1">
    <source>
        <dbReference type="EMBL" id="KAL1396206.1"/>
    </source>
</evidence>
<organism evidence="1 2">
    <name type="scientific">Culex pipiens pipiens</name>
    <name type="common">Northern house mosquito</name>
    <dbReference type="NCBI Taxonomy" id="38569"/>
    <lineage>
        <taxon>Eukaryota</taxon>
        <taxon>Metazoa</taxon>
        <taxon>Ecdysozoa</taxon>
        <taxon>Arthropoda</taxon>
        <taxon>Hexapoda</taxon>
        <taxon>Insecta</taxon>
        <taxon>Pterygota</taxon>
        <taxon>Neoptera</taxon>
        <taxon>Endopterygota</taxon>
        <taxon>Diptera</taxon>
        <taxon>Nematocera</taxon>
        <taxon>Culicoidea</taxon>
        <taxon>Culicidae</taxon>
        <taxon>Culicinae</taxon>
        <taxon>Culicini</taxon>
        <taxon>Culex</taxon>
        <taxon>Culex</taxon>
    </lineage>
</organism>
<reference evidence="1 2" key="1">
    <citation type="submission" date="2024-05" db="EMBL/GenBank/DDBJ databases">
        <title>Culex pipiens pipiens assembly and annotation.</title>
        <authorList>
            <person name="Alout H."/>
            <person name="Durand T."/>
        </authorList>
    </citation>
    <scope>NUCLEOTIDE SEQUENCE [LARGE SCALE GENOMIC DNA]</scope>
    <source>
        <strain evidence="1">HA-2024</strain>
        <tissue evidence="1">Whole body</tissue>
    </source>
</reference>